<evidence type="ECO:0000313" key="1">
    <source>
        <dbReference type="EMBL" id="KAF6167327.1"/>
    </source>
</evidence>
<keyword evidence="2" id="KW-1185">Reference proteome</keyword>
<name>A0A7J7NJH5_9MAGN</name>
<protein>
    <submittedName>
        <fullName evidence="1">Uncharacterized protein</fullName>
    </submittedName>
</protein>
<proteinExistence type="predicted"/>
<dbReference type="Proteomes" id="UP000541444">
    <property type="component" value="Unassembled WGS sequence"/>
</dbReference>
<dbReference type="AlphaFoldDB" id="A0A7J7NJH5"/>
<comment type="caution">
    <text evidence="1">The sequence shown here is derived from an EMBL/GenBank/DDBJ whole genome shotgun (WGS) entry which is preliminary data.</text>
</comment>
<evidence type="ECO:0000313" key="2">
    <source>
        <dbReference type="Proteomes" id="UP000541444"/>
    </source>
</evidence>
<gene>
    <name evidence="1" type="ORF">GIB67_043188</name>
</gene>
<reference evidence="1 2" key="1">
    <citation type="journal article" date="2020" name="IScience">
        <title>Genome Sequencing of the Endangered Kingdonia uniflora (Circaeasteraceae, Ranunculales) Reveals Potential Mechanisms of Evolutionary Specialization.</title>
        <authorList>
            <person name="Sun Y."/>
            <person name="Deng T."/>
            <person name="Zhang A."/>
            <person name="Moore M.J."/>
            <person name="Landis J.B."/>
            <person name="Lin N."/>
            <person name="Zhang H."/>
            <person name="Zhang X."/>
            <person name="Huang J."/>
            <person name="Zhang X."/>
            <person name="Sun H."/>
            <person name="Wang H."/>
        </authorList>
    </citation>
    <scope>NUCLEOTIDE SEQUENCE [LARGE SCALE GENOMIC DNA]</scope>
    <source>
        <strain evidence="1">TB1705</strain>
        <tissue evidence="1">Leaf</tissue>
    </source>
</reference>
<dbReference type="EMBL" id="JACGCM010000760">
    <property type="protein sequence ID" value="KAF6167327.1"/>
    <property type="molecule type" value="Genomic_DNA"/>
</dbReference>
<organism evidence="1 2">
    <name type="scientific">Kingdonia uniflora</name>
    <dbReference type="NCBI Taxonomy" id="39325"/>
    <lineage>
        <taxon>Eukaryota</taxon>
        <taxon>Viridiplantae</taxon>
        <taxon>Streptophyta</taxon>
        <taxon>Embryophyta</taxon>
        <taxon>Tracheophyta</taxon>
        <taxon>Spermatophyta</taxon>
        <taxon>Magnoliopsida</taxon>
        <taxon>Ranunculales</taxon>
        <taxon>Circaeasteraceae</taxon>
        <taxon>Kingdonia</taxon>
    </lineage>
</organism>
<sequence length="82" mass="8996">MTKDEAKYTLHSHHNLEAIVFASYFRSMGLFFNDQLGGGNEELLPRGNTTIVARGAGISQFIAGYTFLSQSCAHEHLGESGF</sequence>
<accession>A0A7J7NJH5</accession>